<evidence type="ECO:0000256" key="2">
    <source>
        <dbReference type="SAM" id="SignalP"/>
    </source>
</evidence>
<dbReference type="SUPFAM" id="SSF49562">
    <property type="entry name" value="C2 domain (Calcium/lipid-binding domain, CaLB)"/>
    <property type="match status" value="1"/>
</dbReference>
<evidence type="ECO:0000313" key="5">
    <source>
        <dbReference type="Proteomes" id="UP001178508"/>
    </source>
</evidence>
<dbReference type="InterPro" id="IPR035892">
    <property type="entry name" value="C2_domain_sf"/>
</dbReference>
<keyword evidence="1 2" id="KW-0732">Signal</keyword>
<dbReference type="GO" id="GO:0001913">
    <property type="term" value="P:T cell mediated cytotoxicity"/>
    <property type="evidence" value="ECO:0007669"/>
    <property type="project" value="TreeGrafter"/>
</dbReference>
<proteinExistence type="predicted"/>
<evidence type="ECO:0000259" key="3">
    <source>
        <dbReference type="PROSITE" id="PS50004"/>
    </source>
</evidence>
<dbReference type="GO" id="GO:0051607">
    <property type="term" value="P:defense response to virus"/>
    <property type="evidence" value="ECO:0007669"/>
    <property type="project" value="TreeGrafter"/>
</dbReference>
<evidence type="ECO:0000313" key="4">
    <source>
        <dbReference type="EMBL" id="CAJ1069186.1"/>
    </source>
</evidence>
<accession>A0AAV1G5A3</accession>
<feature type="signal peptide" evidence="2">
    <location>
        <begin position="1"/>
        <end position="19"/>
    </location>
</feature>
<evidence type="ECO:0000256" key="1">
    <source>
        <dbReference type="ARBA" id="ARBA00022729"/>
    </source>
</evidence>
<dbReference type="SMART" id="SM00239">
    <property type="entry name" value="C2"/>
    <property type="match status" value="1"/>
</dbReference>
<dbReference type="AlphaFoldDB" id="A0AAV1G5A3"/>
<organism evidence="4 5">
    <name type="scientific">Xyrichtys novacula</name>
    <name type="common">Pearly razorfish</name>
    <name type="synonym">Hemipteronotus novacula</name>
    <dbReference type="NCBI Taxonomy" id="13765"/>
    <lineage>
        <taxon>Eukaryota</taxon>
        <taxon>Metazoa</taxon>
        <taxon>Chordata</taxon>
        <taxon>Craniata</taxon>
        <taxon>Vertebrata</taxon>
        <taxon>Euteleostomi</taxon>
        <taxon>Actinopterygii</taxon>
        <taxon>Neopterygii</taxon>
        <taxon>Teleostei</taxon>
        <taxon>Neoteleostei</taxon>
        <taxon>Acanthomorphata</taxon>
        <taxon>Eupercaria</taxon>
        <taxon>Labriformes</taxon>
        <taxon>Labridae</taxon>
        <taxon>Xyrichtys</taxon>
    </lineage>
</organism>
<reference evidence="4" key="1">
    <citation type="submission" date="2023-08" db="EMBL/GenBank/DDBJ databases">
        <authorList>
            <person name="Alioto T."/>
            <person name="Alioto T."/>
            <person name="Gomez Garrido J."/>
        </authorList>
    </citation>
    <scope>NUCLEOTIDE SEQUENCE</scope>
</reference>
<protein>
    <submittedName>
        <fullName evidence="4">Protein C2-DOMAIN ABA-RELATED 11-like</fullName>
    </submittedName>
</protein>
<feature type="domain" description="C2" evidence="3">
    <location>
        <begin position="6"/>
        <end position="122"/>
    </location>
</feature>
<dbReference type="GO" id="GO:0001771">
    <property type="term" value="P:immunological synapse formation"/>
    <property type="evidence" value="ECO:0007669"/>
    <property type="project" value="TreeGrafter"/>
</dbReference>
<feature type="chain" id="PRO_5043807722" evidence="2">
    <location>
        <begin position="20"/>
        <end position="135"/>
    </location>
</feature>
<dbReference type="GO" id="GO:0016020">
    <property type="term" value="C:membrane"/>
    <property type="evidence" value="ECO:0007669"/>
    <property type="project" value="TreeGrafter"/>
</dbReference>
<sequence>MKLAVFVSLLMILPFYAKAASCVGKKVDVWVINGHDLTGDGLQNPDPYVKIQIGSDNRKTKTIYGNAYPVWYEKFHFNKASSDVMKIEVWEADTFTHDDHLGTCMEPLEAGGTQWRKVVCKTENDGDVKLYYRCS</sequence>
<dbReference type="InterPro" id="IPR052784">
    <property type="entry name" value="Perforin-1_pore-forming"/>
</dbReference>
<dbReference type="Gene3D" id="2.60.40.150">
    <property type="entry name" value="C2 domain"/>
    <property type="match status" value="1"/>
</dbReference>
<dbReference type="EMBL" id="OY660875">
    <property type="protein sequence ID" value="CAJ1069186.1"/>
    <property type="molecule type" value="Genomic_DNA"/>
</dbReference>
<dbReference type="PROSITE" id="PS50004">
    <property type="entry name" value="C2"/>
    <property type="match status" value="1"/>
</dbReference>
<dbReference type="InterPro" id="IPR000008">
    <property type="entry name" value="C2_dom"/>
</dbReference>
<dbReference type="Pfam" id="PF00168">
    <property type="entry name" value="C2"/>
    <property type="match status" value="1"/>
</dbReference>
<gene>
    <name evidence="4" type="ORF">XNOV1_A014683</name>
</gene>
<dbReference type="CDD" id="cd00030">
    <property type="entry name" value="C2"/>
    <property type="match status" value="1"/>
</dbReference>
<dbReference type="GO" id="GO:0022829">
    <property type="term" value="F:wide pore channel activity"/>
    <property type="evidence" value="ECO:0007669"/>
    <property type="project" value="TreeGrafter"/>
</dbReference>
<keyword evidence="5" id="KW-1185">Reference proteome</keyword>
<dbReference type="Proteomes" id="UP001178508">
    <property type="component" value="Chromosome 12"/>
</dbReference>
<dbReference type="PANTHER" id="PTHR46096">
    <property type="entry name" value="PERFORIN-1"/>
    <property type="match status" value="1"/>
</dbReference>
<dbReference type="PANTHER" id="PTHR46096:SF3">
    <property type="entry name" value="PERFORIN-1"/>
    <property type="match status" value="1"/>
</dbReference>
<name>A0AAV1G5A3_XYRNO</name>